<dbReference type="Gene3D" id="1.10.10.60">
    <property type="entry name" value="Homeodomain-like"/>
    <property type="match status" value="1"/>
</dbReference>
<comment type="caution">
    <text evidence="10">The sequence shown here is derived from an EMBL/GenBank/DDBJ whole genome shotgun (WGS) entry which is preliminary data.</text>
</comment>
<keyword evidence="1" id="KW-0963">Cytoplasm</keyword>
<dbReference type="Gene3D" id="2.60.120.10">
    <property type="entry name" value="Jelly Rolls"/>
    <property type="match status" value="1"/>
</dbReference>
<dbReference type="InterPro" id="IPR003313">
    <property type="entry name" value="AraC-bd"/>
</dbReference>
<name>A0ABW7PWE7_9GAMM</name>
<dbReference type="InterPro" id="IPR047220">
    <property type="entry name" value="RhaR_RhaS-like_N"/>
</dbReference>
<evidence type="ECO:0000256" key="7">
    <source>
        <dbReference type="ARBA" id="ARBA00023308"/>
    </source>
</evidence>
<evidence type="ECO:0000256" key="1">
    <source>
        <dbReference type="ARBA" id="ARBA00022490"/>
    </source>
</evidence>
<dbReference type="RefSeq" id="WP_397214461.1">
    <property type="nucleotide sequence ID" value="NZ_JBGFSN010000004.1"/>
</dbReference>
<dbReference type="PANTHER" id="PTHR43280">
    <property type="entry name" value="ARAC-FAMILY TRANSCRIPTIONAL REGULATOR"/>
    <property type="match status" value="1"/>
</dbReference>
<keyword evidence="6" id="KW-0804">Transcription</keyword>
<keyword evidence="11" id="KW-1185">Reference proteome</keyword>
<evidence type="ECO:0000256" key="8">
    <source>
        <dbReference type="ARBA" id="ARBA00044978"/>
    </source>
</evidence>
<evidence type="ECO:0000256" key="2">
    <source>
        <dbReference type="ARBA" id="ARBA00022737"/>
    </source>
</evidence>
<evidence type="ECO:0000256" key="5">
    <source>
        <dbReference type="ARBA" id="ARBA00023159"/>
    </source>
</evidence>
<proteinExistence type="predicted"/>
<dbReference type="Pfam" id="PF12833">
    <property type="entry name" value="HTH_18"/>
    <property type="match status" value="1"/>
</dbReference>
<feature type="domain" description="HTH araC/xylS-type" evidence="9">
    <location>
        <begin position="176"/>
        <end position="274"/>
    </location>
</feature>
<keyword evidence="4" id="KW-0238">DNA-binding</keyword>
<accession>A0ABW7PWE7</accession>
<reference evidence="10 11" key="1">
    <citation type="submission" date="2024-08" db="EMBL/GenBank/DDBJ databases">
        <title>Pantoea ronii - a newly identified human opportunistic pathogen.</title>
        <authorList>
            <person name="Keidar-Friedman D."/>
            <person name="Sorek N."/>
            <person name="Leshin-Carmel D."/>
            <person name="Tsur A."/>
            <person name="Amsalem M."/>
            <person name="Tolkach D."/>
            <person name="Brosh-Nissimov T."/>
        </authorList>
    </citation>
    <scope>NUCLEOTIDE SEQUENCE [LARGE SCALE GENOMIC DNA]</scope>
    <source>
        <strain evidence="10 11">AA23256</strain>
    </source>
</reference>
<keyword evidence="7" id="KW-0684">Rhamnose metabolism</keyword>
<dbReference type="CDD" id="cd06977">
    <property type="entry name" value="cupin_RhaR_RhaS-like_N"/>
    <property type="match status" value="1"/>
</dbReference>
<evidence type="ECO:0000256" key="3">
    <source>
        <dbReference type="ARBA" id="ARBA00023015"/>
    </source>
</evidence>
<dbReference type="PANTHER" id="PTHR43280:SF13">
    <property type="entry name" value="HTH-TYPE TRANSCRIPTIONAL ACTIVATOR RHAR"/>
    <property type="match status" value="1"/>
</dbReference>
<organism evidence="10 11">
    <name type="scientific">Pantoea osteomyelitidis</name>
    <dbReference type="NCBI Taxonomy" id="3230026"/>
    <lineage>
        <taxon>Bacteria</taxon>
        <taxon>Pseudomonadati</taxon>
        <taxon>Pseudomonadota</taxon>
        <taxon>Gammaproteobacteria</taxon>
        <taxon>Enterobacterales</taxon>
        <taxon>Erwiniaceae</taxon>
        <taxon>Pantoea</taxon>
    </lineage>
</organism>
<dbReference type="Pfam" id="PF02311">
    <property type="entry name" value="AraC_binding"/>
    <property type="match status" value="1"/>
</dbReference>
<dbReference type="EMBL" id="JBGFSN010000004">
    <property type="protein sequence ID" value="MFH8134557.1"/>
    <property type="molecule type" value="Genomic_DNA"/>
</dbReference>
<dbReference type="PROSITE" id="PS01124">
    <property type="entry name" value="HTH_ARAC_FAMILY_2"/>
    <property type="match status" value="1"/>
</dbReference>
<dbReference type="InterPro" id="IPR014710">
    <property type="entry name" value="RmlC-like_jellyroll"/>
</dbReference>
<dbReference type="SUPFAM" id="SSF51182">
    <property type="entry name" value="RmlC-like cupins"/>
    <property type="match status" value="1"/>
</dbReference>
<dbReference type="PROSITE" id="PS00041">
    <property type="entry name" value="HTH_ARAC_FAMILY_1"/>
    <property type="match status" value="1"/>
</dbReference>
<dbReference type="InterPro" id="IPR020449">
    <property type="entry name" value="Tscrpt_reg_AraC-type_HTH"/>
</dbReference>
<evidence type="ECO:0000256" key="4">
    <source>
        <dbReference type="ARBA" id="ARBA00023125"/>
    </source>
</evidence>
<dbReference type="NCBIfam" id="NF010026">
    <property type="entry name" value="PRK13501.1"/>
    <property type="match status" value="1"/>
</dbReference>
<keyword evidence="2" id="KW-0677">Repeat</keyword>
<gene>
    <name evidence="10" type="primary">rhaR</name>
    <name evidence="10" type="ORF">ABU178_10295</name>
</gene>
<keyword evidence="5" id="KW-0010">Activator</keyword>
<dbReference type="PRINTS" id="PR00032">
    <property type="entry name" value="HTHARAC"/>
</dbReference>
<dbReference type="InterPro" id="IPR011051">
    <property type="entry name" value="RmlC_Cupin_sf"/>
</dbReference>
<evidence type="ECO:0000259" key="9">
    <source>
        <dbReference type="PROSITE" id="PS01124"/>
    </source>
</evidence>
<dbReference type="SUPFAM" id="SSF46689">
    <property type="entry name" value="Homeodomain-like"/>
    <property type="match status" value="1"/>
</dbReference>
<dbReference type="SMART" id="SM00342">
    <property type="entry name" value="HTH_ARAC"/>
    <property type="match status" value="1"/>
</dbReference>
<dbReference type="InterPro" id="IPR009057">
    <property type="entry name" value="Homeodomain-like_sf"/>
</dbReference>
<dbReference type="InterPro" id="IPR018060">
    <property type="entry name" value="HTH_AraC"/>
</dbReference>
<protein>
    <recommendedName>
        <fullName evidence="8">Arabinose operon regulatory protein</fullName>
    </recommendedName>
</protein>
<sequence>MSLILSREDYFPAANLPVAVAERMPQPSFPPHRHEFGEIVIVWRGNGLHVLNERPWLVTCGDVFYIHDNDCHSYDTVNDLVLDNILYCRDRFRLGLDWSQLLPPQTDKTPGCWRLTTRGMSLARGVITQLERESRKTDPLSIQLSEALFLQLALILRRHGYAADRPWALPEGEQLDLLMSALQGAVVRPFDLSAFCQQNKLNERALKQLFRQQTGMTIGHYLRQLQLCQAKYLLRTRDCLISEVAARCGFDDSNYFSVVFTREIGQTPSAWRQRFLQHIQQNKTPAAEREEPVPPVRHR</sequence>
<keyword evidence="3" id="KW-0805">Transcription regulation</keyword>
<dbReference type="Proteomes" id="UP001611251">
    <property type="component" value="Unassembled WGS sequence"/>
</dbReference>
<dbReference type="InterPro" id="IPR018062">
    <property type="entry name" value="HTH_AraC-typ_CS"/>
</dbReference>
<evidence type="ECO:0000313" key="11">
    <source>
        <dbReference type="Proteomes" id="UP001611251"/>
    </source>
</evidence>
<evidence type="ECO:0000256" key="6">
    <source>
        <dbReference type="ARBA" id="ARBA00023163"/>
    </source>
</evidence>
<evidence type="ECO:0000313" key="10">
    <source>
        <dbReference type="EMBL" id="MFH8134557.1"/>
    </source>
</evidence>